<dbReference type="SUPFAM" id="SSF51621">
    <property type="entry name" value="Phosphoenolpyruvate/pyruvate domain"/>
    <property type="match status" value="1"/>
</dbReference>
<sequence length="281" mass="31187">MPHRPGRLRRHLHKVASSFDLDFLYLAGSGATGSVASEIVAQNTHLPLIADADTGFGGPLDIRRTIQLYEHAGVAGCHIKDQVFPKRCGQLKGKDVVDLQVYLERIRSAVEARTNAEFAIIARTDARNAKSFGGDRASTEAFREGVRRLKEAMAAGADMAFMESTWTKDEMRELVRELAPHPVMIDVLPDGLTGNLTTAECEELGFAAAIYPCTGFISAMLAMQESYRGLKDEGSDLNYCRGKTIVDFFEQLGLKEAMQFDERIENWSREEVQHTSEQLES</sequence>
<dbReference type="EMBL" id="MU853232">
    <property type="protein sequence ID" value="KAK4121905.1"/>
    <property type="molecule type" value="Genomic_DNA"/>
</dbReference>
<evidence type="ECO:0000313" key="1">
    <source>
        <dbReference type="EMBL" id="KAK4121905.1"/>
    </source>
</evidence>
<dbReference type="RefSeq" id="XP_062645676.1">
    <property type="nucleotide sequence ID" value="XM_062797128.1"/>
</dbReference>
<reference evidence="1" key="1">
    <citation type="journal article" date="2023" name="Mol. Phylogenet. Evol.">
        <title>Genome-scale phylogeny and comparative genomics of the fungal order Sordariales.</title>
        <authorList>
            <person name="Hensen N."/>
            <person name="Bonometti L."/>
            <person name="Westerberg I."/>
            <person name="Brannstrom I.O."/>
            <person name="Guillou S."/>
            <person name="Cros-Aarteil S."/>
            <person name="Calhoun S."/>
            <person name="Haridas S."/>
            <person name="Kuo A."/>
            <person name="Mondo S."/>
            <person name="Pangilinan J."/>
            <person name="Riley R."/>
            <person name="LaButti K."/>
            <person name="Andreopoulos B."/>
            <person name="Lipzen A."/>
            <person name="Chen C."/>
            <person name="Yan M."/>
            <person name="Daum C."/>
            <person name="Ng V."/>
            <person name="Clum A."/>
            <person name="Steindorff A."/>
            <person name="Ohm R.A."/>
            <person name="Martin F."/>
            <person name="Silar P."/>
            <person name="Natvig D.O."/>
            <person name="Lalanne C."/>
            <person name="Gautier V."/>
            <person name="Ament-Velasquez S.L."/>
            <person name="Kruys A."/>
            <person name="Hutchinson M.I."/>
            <person name="Powell A.J."/>
            <person name="Barry K."/>
            <person name="Miller A.N."/>
            <person name="Grigoriev I.V."/>
            <person name="Debuchy R."/>
            <person name="Gladieux P."/>
            <person name="Hiltunen Thoren M."/>
            <person name="Johannesson H."/>
        </authorList>
    </citation>
    <scope>NUCLEOTIDE SEQUENCE</scope>
    <source>
        <strain evidence="1">CBS 731.68</strain>
    </source>
</reference>
<organism evidence="1 2">
    <name type="scientific">Parathielavia appendiculata</name>
    <dbReference type="NCBI Taxonomy" id="2587402"/>
    <lineage>
        <taxon>Eukaryota</taxon>
        <taxon>Fungi</taxon>
        <taxon>Dikarya</taxon>
        <taxon>Ascomycota</taxon>
        <taxon>Pezizomycotina</taxon>
        <taxon>Sordariomycetes</taxon>
        <taxon>Sordariomycetidae</taxon>
        <taxon>Sordariales</taxon>
        <taxon>Chaetomiaceae</taxon>
        <taxon>Parathielavia</taxon>
    </lineage>
</organism>
<dbReference type="GeneID" id="87833895"/>
<dbReference type="GO" id="GO:0003824">
    <property type="term" value="F:catalytic activity"/>
    <property type="evidence" value="ECO:0007669"/>
    <property type="project" value="InterPro"/>
</dbReference>
<dbReference type="AlphaFoldDB" id="A0AAN6TW57"/>
<name>A0AAN6TW57_9PEZI</name>
<accession>A0AAN6TW57</accession>
<dbReference type="InterPro" id="IPR015813">
    <property type="entry name" value="Pyrv/PenolPyrv_kinase-like_dom"/>
</dbReference>
<dbReference type="PANTHER" id="PTHR42905:SF2">
    <property type="entry name" value="PHOSPHOENOLPYRUVATE CARBOXYLASE FAMILY PROTEIN"/>
    <property type="match status" value="1"/>
</dbReference>
<dbReference type="Pfam" id="PF13714">
    <property type="entry name" value="PEP_mutase"/>
    <property type="match status" value="1"/>
</dbReference>
<protein>
    <submittedName>
        <fullName evidence="1">Carboxyphosphonoenolpyruvate mutase</fullName>
    </submittedName>
</protein>
<dbReference type="CDD" id="cd00377">
    <property type="entry name" value="ICL_PEPM"/>
    <property type="match status" value="1"/>
</dbReference>
<reference evidence="1" key="2">
    <citation type="submission" date="2023-05" db="EMBL/GenBank/DDBJ databases">
        <authorList>
            <consortium name="Lawrence Berkeley National Laboratory"/>
            <person name="Steindorff A."/>
            <person name="Hensen N."/>
            <person name="Bonometti L."/>
            <person name="Westerberg I."/>
            <person name="Brannstrom I.O."/>
            <person name="Guillou S."/>
            <person name="Cros-Aarteil S."/>
            <person name="Calhoun S."/>
            <person name="Haridas S."/>
            <person name="Kuo A."/>
            <person name="Mondo S."/>
            <person name="Pangilinan J."/>
            <person name="Riley R."/>
            <person name="Labutti K."/>
            <person name="Andreopoulos B."/>
            <person name="Lipzen A."/>
            <person name="Chen C."/>
            <person name="Yanf M."/>
            <person name="Daum C."/>
            <person name="Ng V."/>
            <person name="Clum A."/>
            <person name="Ohm R."/>
            <person name="Martin F."/>
            <person name="Silar P."/>
            <person name="Natvig D."/>
            <person name="Lalanne C."/>
            <person name="Gautier V."/>
            <person name="Ament-Velasquez S.L."/>
            <person name="Kruys A."/>
            <person name="Hutchinson M.I."/>
            <person name="Powell A.J."/>
            <person name="Barry K."/>
            <person name="Miller A.N."/>
            <person name="Grigoriev I.V."/>
            <person name="Debuchy R."/>
            <person name="Gladieux P."/>
            <person name="Thoren M.H."/>
            <person name="Johannesson H."/>
        </authorList>
    </citation>
    <scope>NUCLEOTIDE SEQUENCE</scope>
    <source>
        <strain evidence="1">CBS 731.68</strain>
    </source>
</reference>
<dbReference type="Gene3D" id="3.20.20.60">
    <property type="entry name" value="Phosphoenolpyruvate-binding domains"/>
    <property type="match status" value="1"/>
</dbReference>
<gene>
    <name evidence="1" type="ORF">N657DRAFT_691863</name>
</gene>
<proteinExistence type="predicted"/>
<keyword evidence="2" id="KW-1185">Reference proteome</keyword>
<dbReference type="PANTHER" id="PTHR42905">
    <property type="entry name" value="PHOSPHOENOLPYRUVATE CARBOXYLASE"/>
    <property type="match status" value="1"/>
</dbReference>
<dbReference type="InterPro" id="IPR040442">
    <property type="entry name" value="Pyrv_kinase-like_dom_sf"/>
</dbReference>
<dbReference type="InterPro" id="IPR039556">
    <property type="entry name" value="ICL/PEPM"/>
</dbReference>
<comment type="caution">
    <text evidence="1">The sequence shown here is derived from an EMBL/GenBank/DDBJ whole genome shotgun (WGS) entry which is preliminary data.</text>
</comment>
<dbReference type="Proteomes" id="UP001302602">
    <property type="component" value="Unassembled WGS sequence"/>
</dbReference>
<evidence type="ECO:0000313" key="2">
    <source>
        <dbReference type="Proteomes" id="UP001302602"/>
    </source>
</evidence>